<evidence type="ECO:0000313" key="2">
    <source>
        <dbReference type="EMBL" id="SED99070.1"/>
    </source>
</evidence>
<accession>A0A1H5F6Z1</accession>
<name>A0A1H5F6Z1_PSEAG</name>
<dbReference type="Proteomes" id="UP000242849">
    <property type="component" value="Unassembled WGS sequence"/>
</dbReference>
<dbReference type="EMBL" id="FNSC01000001">
    <property type="protein sequence ID" value="SED99070.1"/>
    <property type="molecule type" value="Genomic_DNA"/>
</dbReference>
<protein>
    <submittedName>
        <fullName evidence="2">Uncharacterized protein</fullName>
    </submittedName>
</protein>
<proteinExistence type="predicted"/>
<evidence type="ECO:0000313" key="3">
    <source>
        <dbReference type="Proteomes" id="UP000242849"/>
    </source>
</evidence>
<evidence type="ECO:0000256" key="1">
    <source>
        <dbReference type="SAM" id="MobiDB-lite"/>
    </source>
</evidence>
<organism evidence="2 3">
    <name type="scientific">Pseudomonas anguilliseptica</name>
    <dbReference type="NCBI Taxonomy" id="53406"/>
    <lineage>
        <taxon>Bacteria</taxon>
        <taxon>Pseudomonadati</taxon>
        <taxon>Pseudomonadota</taxon>
        <taxon>Gammaproteobacteria</taxon>
        <taxon>Pseudomonadales</taxon>
        <taxon>Pseudomonadaceae</taxon>
        <taxon>Pseudomonas</taxon>
    </lineage>
</organism>
<sequence length="126" mass="13351">MTIDPVRCIALLLVSVLSVATGWQVRDWKAGSDETARLERKAEADAMARELIAGVAEKTLAAIDGIKVVNTTIYQKTRHEITRDPVYVDCRIPADGVLLINDARSGADRSGAAAPVSGSSSTSAGR</sequence>
<feature type="region of interest" description="Disordered" evidence="1">
    <location>
        <begin position="107"/>
        <end position="126"/>
    </location>
</feature>
<reference evidence="3" key="1">
    <citation type="submission" date="2016-10" db="EMBL/GenBank/DDBJ databases">
        <authorList>
            <person name="Varghese N."/>
            <person name="Submissions S."/>
        </authorList>
    </citation>
    <scope>NUCLEOTIDE SEQUENCE [LARGE SCALE GENOMIC DNA]</scope>
    <source>
        <strain evidence="3">DSM 12111</strain>
    </source>
</reference>
<dbReference type="STRING" id="53406.SAMN05421553_3793"/>
<dbReference type="AlphaFoldDB" id="A0A1H5F6Z1"/>
<keyword evidence="3" id="KW-1185">Reference proteome</keyword>
<gene>
    <name evidence="2" type="ORF">SAMN05421553_3793</name>
</gene>
<dbReference type="OrthoDB" id="7029386at2"/>